<gene>
    <name evidence="9" type="ORF">SHERM_14377</name>
</gene>
<evidence type="ECO:0000256" key="5">
    <source>
        <dbReference type="ARBA" id="ARBA00022989"/>
    </source>
</evidence>
<feature type="transmembrane region" description="Helical" evidence="7">
    <location>
        <begin position="492"/>
        <end position="518"/>
    </location>
</feature>
<accession>A0A9N7R6M4</accession>
<keyword evidence="2" id="KW-0813">Transport</keyword>
<comment type="subcellular location">
    <subcellularLocation>
        <location evidence="1">Membrane</location>
    </subcellularLocation>
</comment>
<feature type="transmembrane region" description="Helical" evidence="7">
    <location>
        <begin position="90"/>
        <end position="111"/>
    </location>
</feature>
<evidence type="ECO:0000256" key="2">
    <source>
        <dbReference type="ARBA" id="ARBA00022448"/>
    </source>
</evidence>
<evidence type="ECO:0000256" key="6">
    <source>
        <dbReference type="ARBA" id="ARBA00023136"/>
    </source>
</evidence>
<evidence type="ECO:0000256" key="7">
    <source>
        <dbReference type="SAM" id="Phobius"/>
    </source>
</evidence>
<keyword evidence="3 7" id="KW-0812">Transmembrane</keyword>
<dbReference type="GO" id="GO:0016020">
    <property type="term" value="C:membrane"/>
    <property type="evidence" value="ECO:0007669"/>
    <property type="project" value="UniProtKB-SubCell"/>
</dbReference>
<reference evidence="9" key="1">
    <citation type="submission" date="2019-12" db="EMBL/GenBank/DDBJ databases">
        <authorList>
            <person name="Scholes J."/>
        </authorList>
    </citation>
    <scope>NUCLEOTIDE SEQUENCE</scope>
</reference>
<evidence type="ECO:0000256" key="3">
    <source>
        <dbReference type="ARBA" id="ARBA00022692"/>
    </source>
</evidence>
<evidence type="ECO:0000256" key="4">
    <source>
        <dbReference type="ARBA" id="ARBA00022970"/>
    </source>
</evidence>
<proteinExistence type="predicted"/>
<feature type="transmembrane region" description="Helical" evidence="7">
    <location>
        <begin position="244"/>
        <end position="269"/>
    </location>
</feature>
<feature type="transmembrane region" description="Helical" evidence="7">
    <location>
        <begin position="331"/>
        <end position="353"/>
    </location>
</feature>
<dbReference type="EMBL" id="CACSLK010012206">
    <property type="protein sequence ID" value="CAA0814044.1"/>
    <property type="molecule type" value="Genomic_DNA"/>
</dbReference>
<comment type="caution">
    <text evidence="9">The sequence shown here is derived from an EMBL/GenBank/DDBJ whole genome shotgun (WGS) entry which is preliminary data.</text>
</comment>
<sequence>MPWTRNTCYPTGATAGLHRRRPHHCLATRTHNELDVMCSQLRRMHRFPLEWEAAVGPAIVQAGGGSGGVADISDPLLLLDPAAVKRTGTIWTAVAHIITGVIGSGVLALGWSMAQLGWAAGPFSMLFFAAITFVSTFLICDCYWAQHPHHGPIRNTSFTQAVHSFLGERSAWFCALLIQISFYGTGIAYVITSAKCLRAIERSNCYHKHGHDAPCEFGLTFYMLLFGVVQIFMSQIPDFHSMDWLSVLSAAMSFAYSFICLGLGAAKVIGNGVIEGSISGISAPTKIQKALLVAQALGDILFAYPYSMIVLHIQDTLRSPPPEGVTMKRAAVISMCITTFFYLSCGGFGYAAFGDQTPGNLLTDFGFYEPYWLVDFANACVVVHLVGGYQIYTQPVFAAMDKWSADRFPGSTFVNKQYILKLPLLPEWNLNLQRLCFRTAYVSSTTAIAMVLPYFNQVLGVSGAITFWPLAIYFPVEMWLEQNKTGPWTGKWIVLRIFQTVCFCITMFALLGSIQGLIAARFS</sequence>
<keyword evidence="10" id="KW-1185">Reference proteome</keyword>
<evidence type="ECO:0000313" key="9">
    <source>
        <dbReference type="EMBL" id="CAA0814044.1"/>
    </source>
</evidence>
<dbReference type="OrthoDB" id="40134at2759"/>
<feature type="transmembrane region" description="Helical" evidence="7">
    <location>
        <begin position="213"/>
        <end position="232"/>
    </location>
</feature>
<feature type="transmembrane region" description="Helical" evidence="7">
    <location>
        <begin position="461"/>
        <end position="480"/>
    </location>
</feature>
<evidence type="ECO:0000256" key="1">
    <source>
        <dbReference type="ARBA" id="ARBA00004370"/>
    </source>
</evidence>
<protein>
    <submittedName>
        <fullName evidence="9">Probable amino acid permease 7</fullName>
    </submittedName>
</protein>
<dbReference type="GO" id="GO:0006865">
    <property type="term" value="P:amino acid transport"/>
    <property type="evidence" value="ECO:0007669"/>
    <property type="project" value="UniProtKB-KW"/>
</dbReference>
<dbReference type="Proteomes" id="UP001153555">
    <property type="component" value="Unassembled WGS sequence"/>
</dbReference>
<evidence type="ECO:0000313" key="10">
    <source>
        <dbReference type="Proteomes" id="UP001153555"/>
    </source>
</evidence>
<organism evidence="9 10">
    <name type="scientific">Striga hermonthica</name>
    <name type="common">Purple witchweed</name>
    <name type="synonym">Buchnera hermonthica</name>
    <dbReference type="NCBI Taxonomy" id="68872"/>
    <lineage>
        <taxon>Eukaryota</taxon>
        <taxon>Viridiplantae</taxon>
        <taxon>Streptophyta</taxon>
        <taxon>Embryophyta</taxon>
        <taxon>Tracheophyta</taxon>
        <taxon>Spermatophyta</taxon>
        <taxon>Magnoliopsida</taxon>
        <taxon>eudicotyledons</taxon>
        <taxon>Gunneridae</taxon>
        <taxon>Pentapetalae</taxon>
        <taxon>asterids</taxon>
        <taxon>lamiids</taxon>
        <taxon>Lamiales</taxon>
        <taxon>Orobanchaceae</taxon>
        <taxon>Buchnereae</taxon>
        <taxon>Striga</taxon>
    </lineage>
</organism>
<dbReference type="Pfam" id="PF01490">
    <property type="entry name" value="Aa_trans"/>
    <property type="match status" value="1"/>
</dbReference>
<evidence type="ECO:0000259" key="8">
    <source>
        <dbReference type="Pfam" id="PF01490"/>
    </source>
</evidence>
<keyword evidence="4" id="KW-0029">Amino-acid transport</keyword>
<feature type="transmembrane region" description="Helical" evidence="7">
    <location>
        <begin position="170"/>
        <end position="192"/>
    </location>
</feature>
<dbReference type="InterPro" id="IPR013057">
    <property type="entry name" value="AA_transpt_TM"/>
</dbReference>
<feature type="domain" description="Amino acid transporter transmembrane" evidence="8">
    <location>
        <begin position="86"/>
        <end position="518"/>
    </location>
</feature>
<dbReference type="PANTHER" id="PTHR48017">
    <property type="entry name" value="OS05G0424000 PROTEIN-RELATED"/>
    <property type="match status" value="1"/>
</dbReference>
<name>A0A9N7R6M4_STRHE</name>
<keyword evidence="6 7" id="KW-0472">Membrane</keyword>
<dbReference type="AlphaFoldDB" id="A0A9N7R6M4"/>
<keyword evidence="5 7" id="KW-1133">Transmembrane helix</keyword>
<feature type="transmembrane region" description="Helical" evidence="7">
    <location>
        <begin position="123"/>
        <end position="146"/>
    </location>
</feature>